<dbReference type="EMBL" id="FTOA01000002">
    <property type="protein sequence ID" value="SIS47957.1"/>
    <property type="molecule type" value="Genomic_DNA"/>
</dbReference>
<evidence type="ECO:0000313" key="3">
    <source>
        <dbReference type="Proteomes" id="UP000185678"/>
    </source>
</evidence>
<protein>
    <submittedName>
        <fullName evidence="2">Microcystin-dependent protein</fullName>
    </submittedName>
</protein>
<dbReference type="InterPro" id="IPR011083">
    <property type="entry name" value="Phage_tail_collar_dom"/>
</dbReference>
<reference evidence="2 3" key="1">
    <citation type="submission" date="2017-01" db="EMBL/GenBank/DDBJ databases">
        <authorList>
            <person name="Mah S.A."/>
            <person name="Swanson W.J."/>
            <person name="Moy G.W."/>
            <person name="Vacquier V.D."/>
        </authorList>
    </citation>
    <scope>NUCLEOTIDE SEQUENCE [LARGE SCALE GENOMIC DNA]</scope>
    <source>
        <strain evidence="2 3">DSM 11589</strain>
    </source>
</reference>
<dbReference type="RefSeq" id="WP_076399091.1">
    <property type="nucleotide sequence ID" value="NZ_FTOA01000002.1"/>
</dbReference>
<organism evidence="2 3">
    <name type="scientific">Insolitispirillum peregrinum</name>
    <dbReference type="NCBI Taxonomy" id="80876"/>
    <lineage>
        <taxon>Bacteria</taxon>
        <taxon>Pseudomonadati</taxon>
        <taxon>Pseudomonadota</taxon>
        <taxon>Alphaproteobacteria</taxon>
        <taxon>Rhodospirillales</taxon>
        <taxon>Novispirillaceae</taxon>
        <taxon>Insolitispirillum</taxon>
    </lineage>
</organism>
<name>A0A1N7JF46_9PROT</name>
<dbReference type="InterPro" id="IPR037053">
    <property type="entry name" value="Phage_tail_collar_dom_sf"/>
</dbReference>
<proteinExistence type="predicted"/>
<dbReference type="Pfam" id="PF07484">
    <property type="entry name" value="Collar"/>
    <property type="match status" value="1"/>
</dbReference>
<dbReference type="SUPFAM" id="SSF88874">
    <property type="entry name" value="Receptor-binding domain of short tail fibre protein gp12"/>
    <property type="match status" value="1"/>
</dbReference>
<sequence length="181" mass="18563">MDSFIGQIRLFAGNYAPQDWALCNGASLAIQAYPALYSLIGVTYGGDGVTKFQLPNLQLVLPVGINTTATTTTSAYPLGATGGTFAVTLTEAQLPPHTHTLNVLTTPATQTVPQSGSMPAALPNGFTGYAKPVAGGTLVAMATTAPTAVSAVGGSQPHYNGMPVINMNYIICISGIYPNLS</sequence>
<dbReference type="AlphaFoldDB" id="A0A1N7JF46"/>
<dbReference type="Proteomes" id="UP000185678">
    <property type="component" value="Unassembled WGS sequence"/>
</dbReference>
<gene>
    <name evidence="2" type="ORF">SAMN05421779_102186</name>
</gene>
<dbReference type="STRING" id="80876.SAMN05421779_102186"/>
<keyword evidence="3" id="KW-1185">Reference proteome</keyword>
<evidence type="ECO:0000313" key="2">
    <source>
        <dbReference type="EMBL" id="SIS47957.1"/>
    </source>
</evidence>
<accession>A0A1N7JF46</accession>
<feature type="domain" description="Phage tail collar" evidence="1">
    <location>
        <begin position="6"/>
        <end position="58"/>
    </location>
</feature>
<dbReference type="Gene3D" id="3.90.1340.10">
    <property type="entry name" value="Phage tail collar domain"/>
    <property type="match status" value="1"/>
</dbReference>
<evidence type="ECO:0000259" key="1">
    <source>
        <dbReference type="Pfam" id="PF07484"/>
    </source>
</evidence>